<evidence type="ECO:0000256" key="3">
    <source>
        <dbReference type="ARBA" id="ARBA00016337"/>
    </source>
</evidence>
<organism evidence="11 12">
    <name type="scientific">Paenibacillus oryzisoli</name>
    <dbReference type="NCBI Taxonomy" id="1850517"/>
    <lineage>
        <taxon>Bacteria</taxon>
        <taxon>Bacillati</taxon>
        <taxon>Bacillota</taxon>
        <taxon>Bacilli</taxon>
        <taxon>Bacillales</taxon>
        <taxon>Paenibacillaceae</taxon>
        <taxon>Paenibacillus</taxon>
    </lineage>
</organism>
<dbReference type="PANTHER" id="PTHR30040">
    <property type="entry name" value="THIAMINE BIOSYNTHESIS LIPOPROTEIN APBE"/>
    <property type="match status" value="1"/>
</dbReference>
<keyword evidence="6" id="KW-0479">Metal-binding</keyword>
<comment type="cofactor">
    <cofactor evidence="1">
        <name>Mg(2+)</name>
        <dbReference type="ChEBI" id="CHEBI:18420"/>
    </cofactor>
</comment>
<evidence type="ECO:0000256" key="1">
    <source>
        <dbReference type="ARBA" id="ARBA00001946"/>
    </source>
</evidence>
<comment type="catalytic activity">
    <reaction evidence="10">
        <text>L-threonyl-[protein] + FAD = FMN-L-threonyl-[protein] + AMP + H(+)</text>
        <dbReference type="Rhea" id="RHEA:36847"/>
        <dbReference type="Rhea" id="RHEA-COMP:11060"/>
        <dbReference type="Rhea" id="RHEA-COMP:11061"/>
        <dbReference type="ChEBI" id="CHEBI:15378"/>
        <dbReference type="ChEBI" id="CHEBI:30013"/>
        <dbReference type="ChEBI" id="CHEBI:57692"/>
        <dbReference type="ChEBI" id="CHEBI:74257"/>
        <dbReference type="ChEBI" id="CHEBI:456215"/>
        <dbReference type="EC" id="2.7.1.180"/>
    </reaction>
</comment>
<dbReference type="PANTHER" id="PTHR30040:SF2">
    <property type="entry name" value="FAD:PROTEIN FMN TRANSFERASE"/>
    <property type="match status" value="1"/>
</dbReference>
<evidence type="ECO:0000256" key="10">
    <source>
        <dbReference type="ARBA" id="ARBA00048540"/>
    </source>
</evidence>
<keyword evidence="4" id="KW-0285">Flavoprotein</keyword>
<dbReference type="OrthoDB" id="9778595at2"/>
<dbReference type="EMBL" id="LYPB01000049">
    <property type="protein sequence ID" value="OAS21281.1"/>
    <property type="molecule type" value="Genomic_DNA"/>
</dbReference>
<evidence type="ECO:0000313" key="11">
    <source>
        <dbReference type="EMBL" id="OAS21281.1"/>
    </source>
</evidence>
<evidence type="ECO:0000256" key="2">
    <source>
        <dbReference type="ARBA" id="ARBA00011955"/>
    </source>
</evidence>
<keyword evidence="5" id="KW-0808">Transferase</keyword>
<dbReference type="InterPro" id="IPR024932">
    <property type="entry name" value="ApbE"/>
</dbReference>
<dbReference type="EC" id="2.7.1.180" evidence="2"/>
<dbReference type="RefSeq" id="WP_068662854.1">
    <property type="nucleotide sequence ID" value="NZ_LYPB01000049.1"/>
</dbReference>
<evidence type="ECO:0000256" key="5">
    <source>
        <dbReference type="ARBA" id="ARBA00022679"/>
    </source>
</evidence>
<comment type="caution">
    <text evidence="11">The sequence shown here is derived from an EMBL/GenBank/DDBJ whole genome shotgun (WGS) entry which is preliminary data.</text>
</comment>
<keyword evidence="8" id="KW-0460">Magnesium</keyword>
<name>A0A198AJQ7_9BACL</name>
<evidence type="ECO:0000313" key="12">
    <source>
        <dbReference type="Proteomes" id="UP000078454"/>
    </source>
</evidence>
<dbReference type="GO" id="GO:0046872">
    <property type="term" value="F:metal ion binding"/>
    <property type="evidence" value="ECO:0007669"/>
    <property type="project" value="UniProtKB-KW"/>
</dbReference>
<accession>A0A198AJQ7</accession>
<protein>
    <recommendedName>
        <fullName evidence="3">FAD:protein FMN transferase</fullName>
        <ecNumber evidence="2">2.7.1.180</ecNumber>
    </recommendedName>
    <alternativeName>
        <fullName evidence="9">Flavin transferase</fullName>
    </alternativeName>
</protein>
<evidence type="ECO:0000256" key="4">
    <source>
        <dbReference type="ARBA" id="ARBA00022630"/>
    </source>
</evidence>
<proteinExistence type="predicted"/>
<reference evidence="11 12" key="1">
    <citation type="submission" date="2016-05" db="EMBL/GenBank/DDBJ databases">
        <title>Paenibacillus sp. 1ZS3-15 nov., isolated from the rhizosphere soil.</title>
        <authorList>
            <person name="Zhang X.X."/>
            <person name="Zhang J."/>
        </authorList>
    </citation>
    <scope>NUCLEOTIDE SEQUENCE [LARGE SCALE GENOMIC DNA]</scope>
    <source>
        <strain evidence="11 12">1ZS3-15</strain>
    </source>
</reference>
<keyword evidence="12" id="KW-1185">Reference proteome</keyword>
<dbReference type="Pfam" id="PF02424">
    <property type="entry name" value="ApbE"/>
    <property type="match status" value="1"/>
</dbReference>
<dbReference type="SUPFAM" id="SSF143631">
    <property type="entry name" value="ApbE-like"/>
    <property type="match status" value="1"/>
</dbReference>
<evidence type="ECO:0000256" key="6">
    <source>
        <dbReference type="ARBA" id="ARBA00022723"/>
    </source>
</evidence>
<dbReference type="InterPro" id="IPR003374">
    <property type="entry name" value="ApbE-like_sf"/>
</dbReference>
<dbReference type="Gene3D" id="3.10.520.10">
    <property type="entry name" value="ApbE-like domains"/>
    <property type="match status" value="1"/>
</dbReference>
<evidence type="ECO:0000256" key="7">
    <source>
        <dbReference type="ARBA" id="ARBA00022827"/>
    </source>
</evidence>
<keyword evidence="7" id="KW-0274">FAD</keyword>
<dbReference type="AlphaFoldDB" id="A0A198AJQ7"/>
<evidence type="ECO:0000256" key="9">
    <source>
        <dbReference type="ARBA" id="ARBA00031306"/>
    </source>
</evidence>
<dbReference type="Proteomes" id="UP000078454">
    <property type="component" value="Unassembled WGS sequence"/>
</dbReference>
<dbReference type="STRING" id="1850517.A8708_30870"/>
<dbReference type="GO" id="GO:0016740">
    <property type="term" value="F:transferase activity"/>
    <property type="evidence" value="ECO:0007669"/>
    <property type="project" value="UniProtKB-KW"/>
</dbReference>
<sequence>MFRDLTFRAMNSHIQVLLETEKLTPELETFVLDGFAQAEQRFSRFLPTSECSYLNTRSGQLSFVSDSMLEVVELARHYQEQTNGAFDICVGHAIEQAGYRQSFERMRDHIMELEQRNAPQQSEMTLQIDHWMKSVRLLAGYKVDFGGIVKSWTAQHIASRLQSDWRVRRGFINAGGDVAVWGGAGEHEPWCIGIATPFEADPSKEVRIELRTGAVATSSIMRRRWQTNAGEMHHLIDTRTMRPSLSSVVQCTVVGQDLTACEVWAKVLCILGIDAGVSLFRRRSHGMEALMYTSDGDVFHVKPLLGSIELNWIGLKGERCL</sequence>
<gene>
    <name evidence="11" type="ORF">A8708_30870</name>
</gene>
<evidence type="ECO:0000256" key="8">
    <source>
        <dbReference type="ARBA" id="ARBA00022842"/>
    </source>
</evidence>